<organism evidence="2 3">
    <name type="scientific">Bimuria novae-zelandiae CBS 107.79</name>
    <dbReference type="NCBI Taxonomy" id="1447943"/>
    <lineage>
        <taxon>Eukaryota</taxon>
        <taxon>Fungi</taxon>
        <taxon>Dikarya</taxon>
        <taxon>Ascomycota</taxon>
        <taxon>Pezizomycotina</taxon>
        <taxon>Dothideomycetes</taxon>
        <taxon>Pleosporomycetidae</taxon>
        <taxon>Pleosporales</taxon>
        <taxon>Massarineae</taxon>
        <taxon>Didymosphaeriaceae</taxon>
        <taxon>Bimuria</taxon>
    </lineage>
</organism>
<feature type="region of interest" description="Disordered" evidence="1">
    <location>
        <begin position="1"/>
        <end position="52"/>
    </location>
</feature>
<protein>
    <recommendedName>
        <fullName evidence="4">SAP domain-containing protein</fullName>
    </recommendedName>
</protein>
<gene>
    <name evidence="2" type="ORF">BU23DRAFT_558647</name>
</gene>
<keyword evidence="3" id="KW-1185">Reference proteome</keyword>
<evidence type="ECO:0000313" key="3">
    <source>
        <dbReference type="Proteomes" id="UP000800036"/>
    </source>
</evidence>
<dbReference type="AlphaFoldDB" id="A0A6A5UTV1"/>
<feature type="region of interest" description="Disordered" evidence="1">
    <location>
        <begin position="89"/>
        <end position="108"/>
    </location>
</feature>
<evidence type="ECO:0008006" key="4">
    <source>
        <dbReference type="Google" id="ProtNLM"/>
    </source>
</evidence>
<feature type="compositionally biased region" description="Low complexity" evidence="1">
    <location>
        <begin position="31"/>
        <end position="49"/>
    </location>
</feature>
<evidence type="ECO:0000256" key="1">
    <source>
        <dbReference type="SAM" id="MobiDB-lite"/>
    </source>
</evidence>
<feature type="compositionally biased region" description="Acidic residues" evidence="1">
    <location>
        <begin position="90"/>
        <end position="106"/>
    </location>
</feature>
<reference evidence="2" key="1">
    <citation type="journal article" date="2020" name="Stud. Mycol.">
        <title>101 Dothideomycetes genomes: a test case for predicting lifestyles and emergence of pathogens.</title>
        <authorList>
            <person name="Haridas S."/>
            <person name="Albert R."/>
            <person name="Binder M."/>
            <person name="Bloem J."/>
            <person name="Labutti K."/>
            <person name="Salamov A."/>
            <person name="Andreopoulos B."/>
            <person name="Baker S."/>
            <person name="Barry K."/>
            <person name="Bills G."/>
            <person name="Bluhm B."/>
            <person name="Cannon C."/>
            <person name="Castanera R."/>
            <person name="Culley D."/>
            <person name="Daum C."/>
            <person name="Ezra D."/>
            <person name="Gonzalez J."/>
            <person name="Henrissat B."/>
            <person name="Kuo A."/>
            <person name="Liang C."/>
            <person name="Lipzen A."/>
            <person name="Lutzoni F."/>
            <person name="Magnuson J."/>
            <person name="Mondo S."/>
            <person name="Nolan M."/>
            <person name="Ohm R."/>
            <person name="Pangilinan J."/>
            <person name="Park H.-J."/>
            <person name="Ramirez L."/>
            <person name="Alfaro M."/>
            <person name="Sun H."/>
            <person name="Tritt A."/>
            <person name="Yoshinaga Y."/>
            <person name="Zwiers L.-H."/>
            <person name="Turgeon B."/>
            <person name="Goodwin S."/>
            <person name="Spatafora J."/>
            <person name="Crous P."/>
            <person name="Grigoriev I."/>
        </authorList>
    </citation>
    <scope>NUCLEOTIDE SEQUENCE</scope>
    <source>
        <strain evidence="2">CBS 107.79</strain>
    </source>
</reference>
<evidence type="ECO:0000313" key="2">
    <source>
        <dbReference type="EMBL" id="KAF1968411.1"/>
    </source>
</evidence>
<sequence length="389" mass="43422">MPPRKKQKTGKSSNAPAPEEEEAGAAHDGDTAAGSAADSSGHGSSEYSSIPPFRYITVPRPQFDFEPLPTTPVNVAIGANTEVIQANGFENDDDVGDDDDGDDEQAASEKFQKALDEDEKHDQLLKPVGEHNHRKWVMLKEGWSMFCDWKRRSGYCQPDFLAMYIYNDFYGYGIQELLENLLLKFDAALKEKNVEEAKWDSWAVISAMALWLNAGEGSDYMMNDDGDRVVEISALVGIALLTALAMVETSGELKTDSKFLDLGIVITSFLRWAEDHEDAGIEDDAVAWREHAVAYYERSGLGVEKGVSGTAELLKKFRDTSPPAPKERQDPWGWTAKLKMYDARHEMGGTNFDLTKWSRRQRAQYAFDKKDPLAEFSDKDLKDGVLQIG</sequence>
<accession>A0A6A5UTV1</accession>
<name>A0A6A5UTV1_9PLEO</name>
<dbReference type="OrthoDB" id="10037289at2759"/>
<proteinExistence type="predicted"/>
<dbReference type="Proteomes" id="UP000800036">
    <property type="component" value="Unassembled WGS sequence"/>
</dbReference>
<dbReference type="EMBL" id="ML976721">
    <property type="protein sequence ID" value="KAF1968411.1"/>
    <property type="molecule type" value="Genomic_DNA"/>
</dbReference>